<dbReference type="FunFam" id="3.40.50.2000:FF:000009">
    <property type="entry name" value="Sterol 3-beta-glucosyltransferase UGT80A2"/>
    <property type="match status" value="1"/>
</dbReference>
<keyword evidence="2" id="KW-0808">Transferase</keyword>
<dbReference type="KEGG" id="prv:G7070_00885"/>
<organism evidence="2 3">
    <name type="scientific">Propioniciclava coleopterorum</name>
    <dbReference type="NCBI Taxonomy" id="2714937"/>
    <lineage>
        <taxon>Bacteria</taxon>
        <taxon>Bacillati</taxon>
        <taxon>Actinomycetota</taxon>
        <taxon>Actinomycetes</taxon>
        <taxon>Propionibacteriales</taxon>
        <taxon>Propionibacteriaceae</taxon>
        <taxon>Propioniciclava</taxon>
    </lineage>
</organism>
<sequence length="410" mass="43388">MKVVVSGYGSTGDNVPLLALADGLNRAGHHAILVADEQAGPAAERLGIDFLVLAGSVKRLLAEDSRGWRETVGSGRLSSRALSEMSSFHRSEWLTTIADAARDADVVASSVLGLHQAGSVAQDLGIPLVGIQLQPTLETSEYPPPASGLRRLPRVLNRPLGRLLVRAGDLVISRGVNRDRRAAGRGRLRIDWDAMPILMAWSPVLVPAAPDWTHADATITGAWTPPPDPDWRPPPGLEAFLADGEPPVFVGFGSVSGFDGLPALRDAVLAGLAGRRVVLSSGWAGLESGGLPADVFPVDHVPYDWLFPRCSLVIHHCGAGTTHQGARAGVPTVPVPFALDQPFWAERLRLLGVAPEPLNPRRPDAGAVRAAVAWASQPGARRRAAEVGRRMAEEPDAVAAAIRVLERVAG</sequence>
<dbReference type="PANTHER" id="PTHR48050:SF13">
    <property type="entry name" value="STEROL 3-BETA-GLUCOSYLTRANSFERASE UGT80A2"/>
    <property type="match status" value="1"/>
</dbReference>
<protein>
    <submittedName>
        <fullName evidence="2">Glycosyltransferase family 1 protein</fullName>
    </submittedName>
</protein>
<gene>
    <name evidence="2" type="ORF">G7070_00885</name>
</gene>
<dbReference type="SUPFAM" id="SSF53756">
    <property type="entry name" value="UDP-Glycosyltransferase/glycogen phosphorylase"/>
    <property type="match status" value="1"/>
</dbReference>
<reference evidence="2 3" key="1">
    <citation type="submission" date="2020-03" db="EMBL/GenBank/DDBJ databases">
        <title>Propioniciclava sp. nov., isolated from Hydrophilus acuminatus.</title>
        <authorList>
            <person name="Hyun D.-W."/>
            <person name="Bae J.-W."/>
        </authorList>
    </citation>
    <scope>NUCLEOTIDE SEQUENCE [LARGE SCALE GENOMIC DNA]</scope>
    <source>
        <strain evidence="2 3">HDW11</strain>
    </source>
</reference>
<evidence type="ECO:0000259" key="1">
    <source>
        <dbReference type="Pfam" id="PF06722"/>
    </source>
</evidence>
<dbReference type="Proteomes" id="UP000501058">
    <property type="component" value="Chromosome"/>
</dbReference>
<evidence type="ECO:0000313" key="3">
    <source>
        <dbReference type="Proteomes" id="UP000501058"/>
    </source>
</evidence>
<dbReference type="PANTHER" id="PTHR48050">
    <property type="entry name" value="STEROL 3-BETA-GLUCOSYLTRANSFERASE"/>
    <property type="match status" value="1"/>
</dbReference>
<proteinExistence type="predicted"/>
<dbReference type="Gene3D" id="3.40.50.2000">
    <property type="entry name" value="Glycogen Phosphorylase B"/>
    <property type="match status" value="2"/>
</dbReference>
<dbReference type="GO" id="GO:0016758">
    <property type="term" value="F:hexosyltransferase activity"/>
    <property type="evidence" value="ECO:0007669"/>
    <property type="project" value="UniProtKB-ARBA"/>
</dbReference>
<dbReference type="InterPro" id="IPR002213">
    <property type="entry name" value="UDP_glucos_trans"/>
</dbReference>
<dbReference type="AlphaFoldDB" id="A0A6G7Y2R5"/>
<dbReference type="RefSeq" id="WP_166231124.1">
    <property type="nucleotide sequence ID" value="NZ_CP049865.1"/>
</dbReference>
<dbReference type="GO" id="GO:0017000">
    <property type="term" value="P:antibiotic biosynthetic process"/>
    <property type="evidence" value="ECO:0007669"/>
    <property type="project" value="UniProtKB-ARBA"/>
</dbReference>
<dbReference type="CDD" id="cd03784">
    <property type="entry name" value="GT1_Gtf-like"/>
    <property type="match status" value="1"/>
</dbReference>
<dbReference type="GO" id="GO:0008194">
    <property type="term" value="F:UDP-glycosyltransferase activity"/>
    <property type="evidence" value="ECO:0007669"/>
    <property type="project" value="InterPro"/>
</dbReference>
<keyword evidence="3" id="KW-1185">Reference proteome</keyword>
<name>A0A6G7Y2R5_9ACTN</name>
<dbReference type="Pfam" id="PF06722">
    <property type="entry name" value="EryCIII-like_C"/>
    <property type="match status" value="1"/>
</dbReference>
<accession>A0A6G7Y2R5</accession>
<dbReference type="InterPro" id="IPR010610">
    <property type="entry name" value="EryCIII-like_C"/>
</dbReference>
<evidence type="ECO:0000313" key="2">
    <source>
        <dbReference type="EMBL" id="QIK71105.1"/>
    </source>
</evidence>
<feature type="domain" description="Erythromycin biosynthesis protein CIII-like C-terminal" evidence="1">
    <location>
        <begin position="289"/>
        <end position="396"/>
    </location>
</feature>
<dbReference type="EMBL" id="CP049865">
    <property type="protein sequence ID" value="QIK71105.1"/>
    <property type="molecule type" value="Genomic_DNA"/>
</dbReference>
<dbReference type="InterPro" id="IPR050426">
    <property type="entry name" value="Glycosyltransferase_28"/>
</dbReference>